<dbReference type="GO" id="GO:0030572">
    <property type="term" value="F:phosphatidyltransferase activity"/>
    <property type="evidence" value="ECO:0007669"/>
    <property type="project" value="UniProtKB-ARBA"/>
</dbReference>
<feature type="domain" description="PLD phosphodiesterase" evidence="1">
    <location>
        <begin position="131"/>
        <end position="158"/>
    </location>
</feature>
<dbReference type="GO" id="GO:0032049">
    <property type="term" value="P:cardiolipin biosynthetic process"/>
    <property type="evidence" value="ECO:0007669"/>
    <property type="project" value="UniProtKB-ARBA"/>
</dbReference>
<reference evidence="2 3" key="1">
    <citation type="journal article" date="2019" name="Nat. Med.">
        <title>A library of human gut bacterial isolates paired with longitudinal multiomics data enables mechanistic microbiome research.</title>
        <authorList>
            <person name="Poyet M."/>
            <person name="Groussin M."/>
            <person name="Gibbons S.M."/>
            <person name="Avila-Pacheco J."/>
            <person name="Jiang X."/>
            <person name="Kearney S.M."/>
            <person name="Perrotta A.R."/>
            <person name="Berdy B."/>
            <person name="Zhao S."/>
            <person name="Lieberman T.D."/>
            <person name="Swanson P.K."/>
            <person name="Smith M."/>
            <person name="Roesemann S."/>
            <person name="Alexander J.E."/>
            <person name="Rich S.A."/>
            <person name="Livny J."/>
            <person name="Vlamakis H."/>
            <person name="Clish C."/>
            <person name="Bullock K."/>
            <person name="Deik A."/>
            <person name="Scott J."/>
            <person name="Pierce K.A."/>
            <person name="Xavier R.J."/>
            <person name="Alm E.J."/>
        </authorList>
    </citation>
    <scope>NUCLEOTIDE SEQUENCE [LARGE SCALE GENOMIC DNA]</scope>
    <source>
        <strain evidence="2 3">BIOML-A163</strain>
    </source>
</reference>
<gene>
    <name evidence="2" type="ORF">F3D71_08845</name>
</gene>
<dbReference type="AlphaFoldDB" id="A0A5M5C457"/>
<dbReference type="PROSITE" id="PS50035">
    <property type="entry name" value="PLD"/>
    <property type="match status" value="1"/>
</dbReference>
<dbReference type="PANTHER" id="PTHR21248">
    <property type="entry name" value="CARDIOLIPIN SYNTHASE"/>
    <property type="match status" value="1"/>
</dbReference>
<accession>A0A5M5C457</accession>
<dbReference type="InterPro" id="IPR025202">
    <property type="entry name" value="PLD-like_dom"/>
</dbReference>
<dbReference type="SMART" id="SM00155">
    <property type="entry name" value="PLDc"/>
    <property type="match status" value="1"/>
</dbReference>
<dbReference type="InterPro" id="IPR001736">
    <property type="entry name" value="PLipase_D/transphosphatidylase"/>
</dbReference>
<organism evidence="2 3">
    <name type="scientific">Bacteroides ovatus</name>
    <dbReference type="NCBI Taxonomy" id="28116"/>
    <lineage>
        <taxon>Bacteria</taxon>
        <taxon>Pseudomonadati</taxon>
        <taxon>Bacteroidota</taxon>
        <taxon>Bacteroidia</taxon>
        <taxon>Bacteroidales</taxon>
        <taxon>Bacteroidaceae</taxon>
        <taxon>Bacteroides</taxon>
    </lineage>
</organism>
<proteinExistence type="predicted"/>
<evidence type="ECO:0000313" key="3">
    <source>
        <dbReference type="Proteomes" id="UP000323717"/>
    </source>
</evidence>
<dbReference type="EMBL" id="VWLE01000091">
    <property type="protein sequence ID" value="KAA3952590.1"/>
    <property type="molecule type" value="Genomic_DNA"/>
</dbReference>
<dbReference type="Pfam" id="PF13091">
    <property type="entry name" value="PLDc_2"/>
    <property type="match status" value="1"/>
</dbReference>
<comment type="caution">
    <text evidence="2">The sequence shown here is derived from an EMBL/GenBank/DDBJ whole genome shotgun (WGS) entry which is preliminary data.</text>
</comment>
<dbReference type="PANTHER" id="PTHR21248:SF22">
    <property type="entry name" value="PHOSPHOLIPASE D"/>
    <property type="match status" value="1"/>
</dbReference>
<dbReference type="SUPFAM" id="SSF56024">
    <property type="entry name" value="Phospholipase D/nuclease"/>
    <property type="match status" value="1"/>
</dbReference>
<feature type="non-terminal residue" evidence="2">
    <location>
        <position position="1"/>
    </location>
</feature>
<dbReference type="Gene3D" id="3.30.870.10">
    <property type="entry name" value="Endonuclease Chain A"/>
    <property type="match status" value="1"/>
</dbReference>
<dbReference type="Proteomes" id="UP000323717">
    <property type="component" value="Unassembled WGS sequence"/>
</dbReference>
<evidence type="ECO:0000259" key="1">
    <source>
        <dbReference type="PROSITE" id="PS50035"/>
    </source>
</evidence>
<name>A0A5M5C457_BACOV</name>
<dbReference type="CDD" id="cd09112">
    <property type="entry name" value="PLDc_CLS_2"/>
    <property type="match status" value="1"/>
</dbReference>
<sequence>GKAVHGLQTAFLLDWYFVDRTLITASRYFPKIDSCGSSLVQIVTSEPIGPWKEIMQGLTVAITSAKKYFYMQTPYFLPTEPILAAMQTAALSGVDIRLMLPERADNWITHLGSRSYLADVMQAGVKVYFYKKGFLHSKLMVSDDMLSTVGSTNVDFRSFEHNFEVNAFMYDVETALEMKEIFLQDQRESTQIFLKNWGRRSWRQKAAESIVRLLAPLL</sequence>
<protein>
    <submittedName>
        <fullName evidence="2">Cardiolipin synthase</fullName>
    </submittedName>
</protein>
<evidence type="ECO:0000313" key="2">
    <source>
        <dbReference type="EMBL" id="KAA3952590.1"/>
    </source>
</evidence>